<organism evidence="4 5">
    <name type="scientific">Nonomuraea mangrovi</name>
    <dbReference type="NCBI Taxonomy" id="2316207"/>
    <lineage>
        <taxon>Bacteria</taxon>
        <taxon>Bacillati</taxon>
        <taxon>Actinomycetota</taxon>
        <taxon>Actinomycetes</taxon>
        <taxon>Streptosporangiales</taxon>
        <taxon>Streptosporangiaceae</taxon>
        <taxon>Nonomuraea</taxon>
    </lineage>
</organism>
<evidence type="ECO:0000313" key="4">
    <source>
        <dbReference type="EMBL" id="MFD1936305.1"/>
    </source>
</evidence>
<keyword evidence="1" id="KW-0732">Signal</keyword>
<sequence length="226" mass="22996">MNGGKRTKTIIGTIFAGSVLLGVASCGTDGTESGTAVAKQVPAGGAVAALPSPTGMPTGAPSMEPSGYPTMEPSGAPSMGAGDVESLEKAGMAAVEAVEGSTLIAIEARDNGRTWEAHVVGTDGTEHSMDIDAESGNVVSGPTAEQDDAAEKAKLMDMVKSAVLTYKEAAQKATESVPEGRIAELYLDRHEGKVAWEADLLTPDGTKHEVYVDAKDGTVSKEGSTS</sequence>
<dbReference type="EMBL" id="JBHUFV010000050">
    <property type="protein sequence ID" value="MFD1936305.1"/>
    <property type="molecule type" value="Genomic_DNA"/>
</dbReference>
<evidence type="ECO:0000313" key="5">
    <source>
        <dbReference type="Proteomes" id="UP001597368"/>
    </source>
</evidence>
<dbReference type="InterPro" id="IPR025711">
    <property type="entry name" value="PepSY"/>
</dbReference>
<reference evidence="5" key="1">
    <citation type="journal article" date="2019" name="Int. J. Syst. Evol. Microbiol.">
        <title>The Global Catalogue of Microorganisms (GCM) 10K type strain sequencing project: providing services to taxonomists for standard genome sequencing and annotation.</title>
        <authorList>
            <consortium name="The Broad Institute Genomics Platform"/>
            <consortium name="The Broad Institute Genome Sequencing Center for Infectious Disease"/>
            <person name="Wu L."/>
            <person name="Ma J."/>
        </authorList>
    </citation>
    <scope>NUCLEOTIDE SEQUENCE [LARGE SCALE GENOMIC DNA]</scope>
    <source>
        <strain evidence="5">ICMP 6774ER</strain>
    </source>
</reference>
<protein>
    <submittedName>
        <fullName evidence="4">PepSY domain-containing protein</fullName>
    </submittedName>
</protein>
<dbReference type="RefSeq" id="WP_379576464.1">
    <property type="nucleotide sequence ID" value="NZ_JBHUFV010000050.1"/>
</dbReference>
<dbReference type="PROSITE" id="PS51257">
    <property type="entry name" value="PROKAR_LIPOPROTEIN"/>
    <property type="match status" value="1"/>
</dbReference>
<gene>
    <name evidence="4" type="ORF">ACFSKW_33020</name>
</gene>
<evidence type="ECO:0000256" key="2">
    <source>
        <dbReference type="ARBA" id="ARBA00022737"/>
    </source>
</evidence>
<feature type="domain" description="PepSY" evidence="3">
    <location>
        <begin position="164"/>
        <end position="220"/>
    </location>
</feature>
<accession>A0ABW4T2Y9</accession>
<keyword evidence="5" id="KW-1185">Reference proteome</keyword>
<name>A0ABW4T2Y9_9ACTN</name>
<evidence type="ECO:0000259" key="3">
    <source>
        <dbReference type="Pfam" id="PF03413"/>
    </source>
</evidence>
<dbReference type="Gene3D" id="3.30.505.20">
    <property type="match status" value="1"/>
</dbReference>
<proteinExistence type="predicted"/>
<dbReference type="InterPro" id="IPR006970">
    <property type="entry name" value="PT"/>
</dbReference>
<evidence type="ECO:0000256" key="1">
    <source>
        <dbReference type="ARBA" id="ARBA00022729"/>
    </source>
</evidence>
<dbReference type="Gene3D" id="3.10.450.40">
    <property type="match status" value="1"/>
</dbReference>
<dbReference type="Pfam" id="PF03413">
    <property type="entry name" value="PepSY"/>
    <property type="match status" value="1"/>
</dbReference>
<comment type="caution">
    <text evidence="4">The sequence shown here is derived from an EMBL/GenBank/DDBJ whole genome shotgun (WGS) entry which is preliminary data.</text>
</comment>
<keyword evidence="2" id="KW-0677">Repeat</keyword>
<dbReference type="Pfam" id="PF04886">
    <property type="entry name" value="PT"/>
    <property type="match status" value="1"/>
</dbReference>
<dbReference type="Proteomes" id="UP001597368">
    <property type="component" value="Unassembled WGS sequence"/>
</dbReference>